<feature type="compositionally biased region" description="Acidic residues" evidence="1">
    <location>
        <begin position="34"/>
        <end position="59"/>
    </location>
</feature>
<reference evidence="2 3" key="1">
    <citation type="submission" date="2018-11" db="EMBL/GenBank/DDBJ databases">
        <authorList>
            <consortium name="Pathogen Informatics"/>
        </authorList>
    </citation>
    <scope>NUCLEOTIDE SEQUENCE [LARGE SCALE GENOMIC DNA]</scope>
</reference>
<evidence type="ECO:0000313" key="2">
    <source>
        <dbReference type="EMBL" id="VDN29304.1"/>
    </source>
</evidence>
<dbReference type="Proteomes" id="UP000281553">
    <property type="component" value="Unassembled WGS sequence"/>
</dbReference>
<evidence type="ECO:0000313" key="3">
    <source>
        <dbReference type="Proteomes" id="UP000281553"/>
    </source>
</evidence>
<organism evidence="2 3">
    <name type="scientific">Dibothriocephalus latus</name>
    <name type="common">Fish tapeworm</name>
    <name type="synonym">Diphyllobothrium latum</name>
    <dbReference type="NCBI Taxonomy" id="60516"/>
    <lineage>
        <taxon>Eukaryota</taxon>
        <taxon>Metazoa</taxon>
        <taxon>Spiralia</taxon>
        <taxon>Lophotrochozoa</taxon>
        <taxon>Platyhelminthes</taxon>
        <taxon>Cestoda</taxon>
        <taxon>Eucestoda</taxon>
        <taxon>Diphyllobothriidea</taxon>
        <taxon>Diphyllobothriidae</taxon>
        <taxon>Dibothriocephalus</taxon>
    </lineage>
</organism>
<protein>
    <submittedName>
        <fullName evidence="2">Uncharacterized protein</fullName>
    </submittedName>
</protein>
<dbReference type="AlphaFoldDB" id="A0A3P7MIK2"/>
<gene>
    <name evidence="2" type="ORF">DILT_LOCUS15343</name>
</gene>
<accession>A0A3P7MIK2</accession>
<name>A0A3P7MIK2_DIBLA</name>
<evidence type="ECO:0000256" key="1">
    <source>
        <dbReference type="SAM" id="MobiDB-lite"/>
    </source>
</evidence>
<dbReference type="EMBL" id="UYRU01078591">
    <property type="protein sequence ID" value="VDN29304.1"/>
    <property type="molecule type" value="Genomic_DNA"/>
</dbReference>
<sequence>MIEEWMLAANQAVARRLFSAVLDKHRSMKATADSGDETATESDSDAVESDEGEVVEDSETAVSPVRPRRNSNRNGNNKFRSQSLGTLLRRHPPPKPKKMEELIKLTAAASINMDTSSAAAIRVRVPFLSI</sequence>
<keyword evidence="3" id="KW-1185">Reference proteome</keyword>
<feature type="region of interest" description="Disordered" evidence="1">
    <location>
        <begin position="27"/>
        <end position="97"/>
    </location>
</feature>
<proteinExistence type="predicted"/>